<dbReference type="GO" id="GO:0032259">
    <property type="term" value="P:methylation"/>
    <property type="evidence" value="ECO:0007669"/>
    <property type="project" value="UniProtKB-KW"/>
</dbReference>
<dbReference type="PANTHER" id="PTHR13271">
    <property type="entry name" value="UNCHARACTERIZED PUTATIVE METHYLTRANSFERASE"/>
    <property type="match status" value="1"/>
</dbReference>
<dbReference type="AlphaFoldDB" id="A0AAV2YLM3"/>
<keyword evidence="1" id="KW-0489">Methyltransferase</keyword>
<dbReference type="InterPro" id="IPR036464">
    <property type="entry name" value="Rubisco_LSMT_subst-bd_sf"/>
</dbReference>
<dbReference type="CDD" id="cd10527">
    <property type="entry name" value="SET_LSMT"/>
    <property type="match status" value="1"/>
</dbReference>
<keyword evidence="2" id="KW-0808">Transferase</keyword>
<dbReference type="EMBL" id="DAKRPA010000236">
    <property type="protein sequence ID" value="DAZ94728.1"/>
    <property type="molecule type" value="Genomic_DNA"/>
</dbReference>
<evidence type="ECO:0000313" key="5">
    <source>
        <dbReference type="EMBL" id="DAZ94728.1"/>
    </source>
</evidence>
<evidence type="ECO:0000313" key="6">
    <source>
        <dbReference type="Proteomes" id="UP001146120"/>
    </source>
</evidence>
<feature type="domain" description="Rubisco LSMT substrate-binding" evidence="4">
    <location>
        <begin position="306"/>
        <end position="358"/>
    </location>
</feature>
<name>A0AAV2YLM3_9STRA</name>
<dbReference type="Pfam" id="PF09273">
    <property type="entry name" value="Rubis-subs-bind"/>
    <property type="match status" value="1"/>
</dbReference>
<dbReference type="InterPro" id="IPR046341">
    <property type="entry name" value="SET_dom_sf"/>
</dbReference>
<keyword evidence="6" id="KW-1185">Reference proteome</keyword>
<dbReference type="GO" id="GO:0016279">
    <property type="term" value="F:protein-lysine N-methyltransferase activity"/>
    <property type="evidence" value="ECO:0007669"/>
    <property type="project" value="TreeGrafter"/>
</dbReference>
<dbReference type="InterPro" id="IPR015353">
    <property type="entry name" value="Rubisco_LSMT_subst-bd"/>
</dbReference>
<evidence type="ECO:0000256" key="1">
    <source>
        <dbReference type="ARBA" id="ARBA00022603"/>
    </source>
</evidence>
<organism evidence="5 6">
    <name type="scientific">Lagenidium giganteum</name>
    <dbReference type="NCBI Taxonomy" id="4803"/>
    <lineage>
        <taxon>Eukaryota</taxon>
        <taxon>Sar</taxon>
        <taxon>Stramenopiles</taxon>
        <taxon>Oomycota</taxon>
        <taxon>Peronosporomycetes</taxon>
        <taxon>Pythiales</taxon>
        <taxon>Pythiaceae</taxon>
    </lineage>
</organism>
<comment type="caution">
    <text evidence="5">The sequence shown here is derived from an EMBL/GenBank/DDBJ whole genome shotgun (WGS) entry which is preliminary data.</text>
</comment>
<sequence length="398" mass="45524">MAPTPDEQSFVTWLRENGAEFPKLAWPVVTPNGLRGAVATGAIASGEAMLRIPKKLLISEELCLQDTELKPIYEGNRDVFTRDDPVIALFLMRELTKGDASFYAPYLRILPYPTTIQDWTEDELSELRDSYLVDMAKRRIAEVRVFYSRIFDRLDEKYPGRFPRSEYTFERFAWMWKTIQARTFGRRLPWTALVPFADCLNHQNVATKYDFDVDGNGVFRLFPSRTNAYEQGSEVFNSYGRRPNSQLLLDYGFALEHNEWDTVDIELPRAAPAAKAKTTFRRRSMRIDCHTSLDEVLAMDMSAEAADNQAEWLRVLHEALSTALKSFDTSVAQDEETLQQHGERLSDRKCVAIVYRVNRMKIVERLLNEVSEALAKHTALGSAAIDISAGMQQLEIAQ</sequence>
<dbReference type="Gene3D" id="3.90.1420.10">
    <property type="entry name" value="Rubisco LSMT, substrate-binding domain"/>
    <property type="match status" value="1"/>
</dbReference>
<dbReference type="SUPFAM" id="SSF82199">
    <property type="entry name" value="SET domain"/>
    <property type="match status" value="1"/>
</dbReference>
<proteinExistence type="predicted"/>
<dbReference type="SUPFAM" id="SSF81822">
    <property type="entry name" value="RuBisCo LSMT C-terminal, substrate-binding domain"/>
    <property type="match status" value="1"/>
</dbReference>
<dbReference type="Proteomes" id="UP001146120">
    <property type="component" value="Unassembled WGS sequence"/>
</dbReference>
<evidence type="ECO:0000256" key="2">
    <source>
        <dbReference type="ARBA" id="ARBA00022679"/>
    </source>
</evidence>
<protein>
    <recommendedName>
        <fullName evidence="4">Rubisco LSMT substrate-binding domain-containing protein</fullName>
    </recommendedName>
</protein>
<dbReference type="Gene3D" id="3.90.1410.10">
    <property type="entry name" value="set domain protein methyltransferase, domain 1"/>
    <property type="match status" value="1"/>
</dbReference>
<evidence type="ECO:0000259" key="4">
    <source>
        <dbReference type="Pfam" id="PF09273"/>
    </source>
</evidence>
<keyword evidence="3" id="KW-0949">S-adenosyl-L-methionine</keyword>
<reference evidence="5" key="2">
    <citation type="journal article" date="2023" name="Microbiol Resour">
        <title>Decontamination and Annotation of the Draft Genome Sequence of the Oomycete Lagenidium giganteum ARSEF 373.</title>
        <authorList>
            <person name="Morgan W.R."/>
            <person name="Tartar A."/>
        </authorList>
    </citation>
    <scope>NUCLEOTIDE SEQUENCE</scope>
    <source>
        <strain evidence="5">ARSEF 373</strain>
    </source>
</reference>
<dbReference type="InterPro" id="IPR050600">
    <property type="entry name" value="SETD3_SETD6_MTase"/>
</dbReference>
<reference evidence="5" key="1">
    <citation type="submission" date="2022-11" db="EMBL/GenBank/DDBJ databases">
        <authorList>
            <person name="Morgan W.R."/>
            <person name="Tartar A."/>
        </authorList>
    </citation>
    <scope>NUCLEOTIDE SEQUENCE</scope>
    <source>
        <strain evidence="5">ARSEF 373</strain>
    </source>
</reference>
<gene>
    <name evidence="5" type="ORF">N0F65_012681</name>
</gene>
<dbReference type="PANTHER" id="PTHR13271:SF137">
    <property type="entry name" value="SET DOMAIN-CONTAINING PROTEIN"/>
    <property type="match status" value="1"/>
</dbReference>
<accession>A0AAV2YLM3</accession>
<evidence type="ECO:0000256" key="3">
    <source>
        <dbReference type="ARBA" id="ARBA00022691"/>
    </source>
</evidence>